<reference evidence="1 2" key="1">
    <citation type="journal article" date="2018" name="Mol. Biol. Evol.">
        <title>Broad Genomic Sampling Reveals a Smut Pathogenic Ancestry of the Fungal Clade Ustilaginomycotina.</title>
        <authorList>
            <person name="Kijpornyongpan T."/>
            <person name="Mondo S.J."/>
            <person name="Barry K."/>
            <person name="Sandor L."/>
            <person name="Lee J."/>
            <person name="Lipzen A."/>
            <person name="Pangilinan J."/>
            <person name="LaButti K."/>
            <person name="Hainaut M."/>
            <person name="Henrissat B."/>
            <person name="Grigoriev I.V."/>
            <person name="Spatafora J.W."/>
            <person name="Aime M.C."/>
        </authorList>
    </citation>
    <scope>NUCLEOTIDE SEQUENCE [LARGE SCALE GENOMIC DNA]</scope>
    <source>
        <strain evidence="1 2">MCA 3882</strain>
    </source>
</reference>
<dbReference type="Proteomes" id="UP000245771">
    <property type="component" value="Unassembled WGS sequence"/>
</dbReference>
<accession>A0A316V5N7</accession>
<organism evidence="1 2">
    <name type="scientific">Meira miltonrushii</name>
    <dbReference type="NCBI Taxonomy" id="1280837"/>
    <lineage>
        <taxon>Eukaryota</taxon>
        <taxon>Fungi</taxon>
        <taxon>Dikarya</taxon>
        <taxon>Basidiomycota</taxon>
        <taxon>Ustilaginomycotina</taxon>
        <taxon>Exobasidiomycetes</taxon>
        <taxon>Exobasidiales</taxon>
        <taxon>Brachybasidiaceae</taxon>
        <taxon>Meira</taxon>
    </lineage>
</organism>
<protein>
    <submittedName>
        <fullName evidence="1">Uncharacterized protein</fullName>
    </submittedName>
</protein>
<keyword evidence="2" id="KW-1185">Reference proteome</keyword>
<dbReference type="InParanoid" id="A0A316V5N7"/>
<sequence>MRMLSVNLYVPRPSQVIGIPRIHHLSTARAGDTVTIVYFYLFEALLCSSPLFERTGVIIPPDRLSALPLIFISFRIWSQQHRIQPKRTNDDKCGDRCDIQVKDQQRIGSGLDQQCIPYLKSKTSNRNETRSTIECQLYTSAFWCPTLPQLVTMQSVY</sequence>
<dbReference type="RefSeq" id="XP_025352640.1">
    <property type="nucleotide sequence ID" value="XM_025503016.1"/>
</dbReference>
<evidence type="ECO:0000313" key="2">
    <source>
        <dbReference type="Proteomes" id="UP000245771"/>
    </source>
</evidence>
<dbReference type="AlphaFoldDB" id="A0A316V5N7"/>
<proteinExistence type="predicted"/>
<dbReference type="GeneID" id="37024797"/>
<evidence type="ECO:0000313" key="1">
    <source>
        <dbReference type="EMBL" id="PWN32338.1"/>
    </source>
</evidence>
<name>A0A316V5N7_9BASI</name>
<dbReference type="EMBL" id="KZ819606">
    <property type="protein sequence ID" value="PWN32338.1"/>
    <property type="molecule type" value="Genomic_DNA"/>
</dbReference>
<gene>
    <name evidence="1" type="ORF">FA14DRAFT_87423</name>
</gene>